<feature type="region of interest" description="Disordered" evidence="1">
    <location>
        <begin position="115"/>
        <end position="134"/>
    </location>
</feature>
<evidence type="ECO:0000313" key="3">
    <source>
        <dbReference type="Proteomes" id="UP000314294"/>
    </source>
</evidence>
<protein>
    <submittedName>
        <fullName evidence="2">Uncharacterized protein</fullName>
    </submittedName>
</protein>
<sequence>MAPVVPSGMVSDDQHCPLASNPALRQGGIYLASLTACLPASIAAIHLLSIVITNGNDGPNYEAKGHYGEPGYATNRPRRIQNLSRTSVALHTQRLPAASSRRDFARRVVVQREEVRRSQNGGLVPRETGQPRGAGASQLLALSVDGRSHRLRIIPGDEHGPGEPPQRERKLALGGGDVLGATRVRRLEPVAVDRQRHRALLLRPVGGVVAVPGHGVGAQHVVAHEVGGDPRFF</sequence>
<dbReference type="Proteomes" id="UP000314294">
    <property type="component" value="Unassembled WGS sequence"/>
</dbReference>
<keyword evidence="3" id="KW-1185">Reference proteome</keyword>
<dbReference type="EMBL" id="SRLO01000150">
    <property type="protein sequence ID" value="TNN71422.1"/>
    <property type="molecule type" value="Genomic_DNA"/>
</dbReference>
<gene>
    <name evidence="2" type="ORF">EYF80_018371</name>
</gene>
<evidence type="ECO:0000256" key="1">
    <source>
        <dbReference type="SAM" id="MobiDB-lite"/>
    </source>
</evidence>
<comment type="caution">
    <text evidence="2">The sequence shown here is derived from an EMBL/GenBank/DDBJ whole genome shotgun (WGS) entry which is preliminary data.</text>
</comment>
<evidence type="ECO:0000313" key="2">
    <source>
        <dbReference type="EMBL" id="TNN71422.1"/>
    </source>
</evidence>
<name>A0A4Z2I2G1_9TELE</name>
<reference evidence="2 3" key="1">
    <citation type="submission" date="2019-03" db="EMBL/GenBank/DDBJ databases">
        <title>First draft genome of Liparis tanakae, snailfish: a comprehensive survey of snailfish specific genes.</title>
        <authorList>
            <person name="Kim W."/>
            <person name="Song I."/>
            <person name="Jeong J.-H."/>
            <person name="Kim D."/>
            <person name="Kim S."/>
            <person name="Ryu S."/>
            <person name="Song J.Y."/>
            <person name="Lee S.K."/>
        </authorList>
    </citation>
    <scope>NUCLEOTIDE SEQUENCE [LARGE SCALE GENOMIC DNA]</scope>
    <source>
        <tissue evidence="2">Muscle</tissue>
    </source>
</reference>
<dbReference type="AlphaFoldDB" id="A0A4Z2I2G1"/>
<accession>A0A4Z2I2G1</accession>
<proteinExistence type="predicted"/>
<organism evidence="2 3">
    <name type="scientific">Liparis tanakae</name>
    <name type="common">Tanaka's snailfish</name>
    <dbReference type="NCBI Taxonomy" id="230148"/>
    <lineage>
        <taxon>Eukaryota</taxon>
        <taxon>Metazoa</taxon>
        <taxon>Chordata</taxon>
        <taxon>Craniata</taxon>
        <taxon>Vertebrata</taxon>
        <taxon>Euteleostomi</taxon>
        <taxon>Actinopterygii</taxon>
        <taxon>Neopterygii</taxon>
        <taxon>Teleostei</taxon>
        <taxon>Neoteleostei</taxon>
        <taxon>Acanthomorphata</taxon>
        <taxon>Eupercaria</taxon>
        <taxon>Perciformes</taxon>
        <taxon>Cottioidei</taxon>
        <taxon>Cottales</taxon>
        <taxon>Liparidae</taxon>
        <taxon>Liparis</taxon>
    </lineage>
</organism>